<name>A0ACB7ZSL7_9AGAM</name>
<accession>A0ACB7ZSL7</accession>
<evidence type="ECO:0000313" key="2">
    <source>
        <dbReference type="Proteomes" id="UP000790377"/>
    </source>
</evidence>
<sequence>MSLARLPTLTQAMLNIPSDFPAYIHTLPSHASTLKSAFSKVSALCIYYRTLASVVAFINHFTFNLKNICVSSDHQTPSTGPSIGKFCAALASSSSSSIREIAILDKYHSSTTYQGLHPLGISELRCLFRFERLDILYLDLYCPILLDDATLLEMSHSWPNLSRLLLKQNGDYDPASSVTPLALVRLLDRCPKLKLLALAVDFSTIDSENFDPSTVDGLCDPCRMHNRANLSELWLGSYHIKYPHAIAKFLASLVPGRADITMKVEGDVDYVYKKKWKLTLTYREQLLNEEGGEGKV</sequence>
<gene>
    <name evidence="1" type="ORF">BJ138DRAFT_1120001</name>
</gene>
<reference evidence="1" key="1">
    <citation type="journal article" date="2021" name="New Phytol.">
        <title>Evolutionary innovations through gain and loss of genes in the ectomycorrhizal Boletales.</title>
        <authorList>
            <person name="Wu G."/>
            <person name="Miyauchi S."/>
            <person name="Morin E."/>
            <person name="Kuo A."/>
            <person name="Drula E."/>
            <person name="Varga T."/>
            <person name="Kohler A."/>
            <person name="Feng B."/>
            <person name="Cao Y."/>
            <person name="Lipzen A."/>
            <person name="Daum C."/>
            <person name="Hundley H."/>
            <person name="Pangilinan J."/>
            <person name="Johnson J."/>
            <person name="Barry K."/>
            <person name="LaButti K."/>
            <person name="Ng V."/>
            <person name="Ahrendt S."/>
            <person name="Min B."/>
            <person name="Choi I.G."/>
            <person name="Park H."/>
            <person name="Plett J.M."/>
            <person name="Magnuson J."/>
            <person name="Spatafora J.W."/>
            <person name="Nagy L.G."/>
            <person name="Henrissat B."/>
            <person name="Grigoriev I.V."/>
            <person name="Yang Z.L."/>
            <person name="Xu J."/>
            <person name="Martin F.M."/>
        </authorList>
    </citation>
    <scope>NUCLEOTIDE SEQUENCE</scope>
    <source>
        <strain evidence="1">ATCC 28755</strain>
    </source>
</reference>
<keyword evidence="2" id="KW-1185">Reference proteome</keyword>
<organism evidence="1 2">
    <name type="scientific">Hygrophoropsis aurantiaca</name>
    <dbReference type="NCBI Taxonomy" id="72124"/>
    <lineage>
        <taxon>Eukaryota</taxon>
        <taxon>Fungi</taxon>
        <taxon>Dikarya</taxon>
        <taxon>Basidiomycota</taxon>
        <taxon>Agaricomycotina</taxon>
        <taxon>Agaricomycetes</taxon>
        <taxon>Agaricomycetidae</taxon>
        <taxon>Boletales</taxon>
        <taxon>Coniophorineae</taxon>
        <taxon>Hygrophoropsidaceae</taxon>
        <taxon>Hygrophoropsis</taxon>
    </lineage>
</organism>
<proteinExistence type="predicted"/>
<protein>
    <submittedName>
        <fullName evidence="1">Uncharacterized protein</fullName>
    </submittedName>
</protein>
<comment type="caution">
    <text evidence="1">The sequence shown here is derived from an EMBL/GenBank/DDBJ whole genome shotgun (WGS) entry which is preliminary data.</text>
</comment>
<evidence type="ECO:0000313" key="1">
    <source>
        <dbReference type="EMBL" id="KAH7903839.1"/>
    </source>
</evidence>
<dbReference type="Proteomes" id="UP000790377">
    <property type="component" value="Unassembled WGS sequence"/>
</dbReference>
<dbReference type="EMBL" id="MU268732">
    <property type="protein sequence ID" value="KAH7903839.1"/>
    <property type="molecule type" value="Genomic_DNA"/>
</dbReference>